<feature type="transmembrane region" description="Helical" evidence="1">
    <location>
        <begin position="6"/>
        <end position="25"/>
    </location>
</feature>
<organism evidence="2 3">
    <name type="scientific">Thermomonospora echinospora</name>
    <dbReference type="NCBI Taxonomy" id="1992"/>
    <lineage>
        <taxon>Bacteria</taxon>
        <taxon>Bacillati</taxon>
        <taxon>Actinomycetota</taxon>
        <taxon>Actinomycetes</taxon>
        <taxon>Streptosporangiales</taxon>
        <taxon>Thermomonosporaceae</taxon>
        <taxon>Thermomonospora</taxon>
    </lineage>
</organism>
<accession>A0A1H6CCF5</accession>
<evidence type="ECO:0000313" key="2">
    <source>
        <dbReference type="EMBL" id="SEG70578.1"/>
    </source>
</evidence>
<keyword evidence="1" id="KW-0472">Membrane</keyword>
<dbReference type="RefSeq" id="WP_103939613.1">
    <property type="nucleotide sequence ID" value="NZ_FNVO01000009.1"/>
</dbReference>
<name>A0A1H6CCF5_9ACTN</name>
<feature type="transmembrane region" description="Helical" evidence="1">
    <location>
        <begin position="32"/>
        <end position="52"/>
    </location>
</feature>
<gene>
    <name evidence="2" type="ORF">SAMN04489712_109181</name>
</gene>
<proteinExistence type="predicted"/>
<feature type="transmembrane region" description="Helical" evidence="1">
    <location>
        <begin position="102"/>
        <end position="121"/>
    </location>
</feature>
<evidence type="ECO:0000313" key="3">
    <source>
        <dbReference type="Proteomes" id="UP000236723"/>
    </source>
</evidence>
<protein>
    <submittedName>
        <fullName evidence="2">Uncharacterized protein</fullName>
    </submittedName>
</protein>
<dbReference type="EMBL" id="FNVO01000009">
    <property type="protein sequence ID" value="SEG70578.1"/>
    <property type="molecule type" value="Genomic_DNA"/>
</dbReference>
<dbReference type="Proteomes" id="UP000236723">
    <property type="component" value="Unassembled WGS sequence"/>
</dbReference>
<keyword evidence="1" id="KW-0812">Transmembrane</keyword>
<evidence type="ECO:0000256" key="1">
    <source>
        <dbReference type="SAM" id="Phobius"/>
    </source>
</evidence>
<keyword evidence="3" id="KW-1185">Reference proteome</keyword>
<dbReference type="OrthoDB" id="5184232at2"/>
<keyword evidence="1" id="KW-1133">Transmembrane helix</keyword>
<sequence length="288" mass="30707">MKRLVYAGLGAMVLFTGGYLVVYTARWEWQRALMAGELLLVSLLVVVAVAGADRLNRLERRIAELSKADAAPPEPFSLPYGTPGVETPAFRWMRPEPDSYRVFIPVLLGAGIAVSGLAALVERIASSFGGRGTARRLASLSVPSGGVLAGGPDPARPERSPGRWLRPLLWSVIVALVAAVAVAELADHTQDRPDEPVHAAASTVVIQADANGQVPADLMARRLWEYCRGSTRPYLDQGGLTSIGGGRYALVVQPALGEYALRRLKGCLSDAVVDHGSFRVISVHPDPG</sequence>
<reference evidence="3" key="1">
    <citation type="submission" date="2016-10" db="EMBL/GenBank/DDBJ databases">
        <authorList>
            <person name="Varghese N."/>
            <person name="Submissions S."/>
        </authorList>
    </citation>
    <scope>NUCLEOTIDE SEQUENCE [LARGE SCALE GENOMIC DNA]</scope>
    <source>
        <strain evidence="3">DSM 43163</strain>
    </source>
</reference>
<dbReference type="AlphaFoldDB" id="A0A1H6CCF5"/>